<dbReference type="Gene3D" id="1.25.40.10">
    <property type="entry name" value="Tetratricopeptide repeat domain"/>
    <property type="match status" value="1"/>
</dbReference>
<feature type="region of interest" description="Disordered" evidence="1">
    <location>
        <begin position="55"/>
        <end position="189"/>
    </location>
</feature>
<feature type="compositionally biased region" description="Polar residues" evidence="1">
    <location>
        <begin position="900"/>
        <end position="910"/>
    </location>
</feature>
<evidence type="ECO:0000256" key="1">
    <source>
        <dbReference type="SAM" id="MobiDB-lite"/>
    </source>
</evidence>
<proteinExistence type="predicted"/>
<feature type="compositionally biased region" description="Low complexity" evidence="1">
    <location>
        <begin position="124"/>
        <end position="140"/>
    </location>
</feature>
<dbReference type="InterPro" id="IPR011990">
    <property type="entry name" value="TPR-like_helical_dom_sf"/>
</dbReference>
<reference evidence="2" key="1">
    <citation type="submission" date="2020-03" db="EMBL/GenBank/DDBJ databases">
        <authorList>
            <person name="He L."/>
        </authorList>
    </citation>
    <scope>NUCLEOTIDE SEQUENCE</scope>
    <source>
        <strain evidence="2">CkLH20</strain>
    </source>
</reference>
<comment type="caution">
    <text evidence="2">The sequence shown here is derived from an EMBL/GenBank/DDBJ whole genome shotgun (WGS) entry which is preliminary data.</text>
</comment>
<protein>
    <submittedName>
        <fullName evidence="2">Pentatricopeptide repeat domain-containing protein</fullName>
    </submittedName>
</protein>
<organism evidence="2 3">
    <name type="scientific">Colletotrichum karsti</name>
    <dbReference type="NCBI Taxonomy" id="1095194"/>
    <lineage>
        <taxon>Eukaryota</taxon>
        <taxon>Fungi</taxon>
        <taxon>Dikarya</taxon>
        <taxon>Ascomycota</taxon>
        <taxon>Pezizomycotina</taxon>
        <taxon>Sordariomycetes</taxon>
        <taxon>Hypocreomycetidae</taxon>
        <taxon>Glomerellales</taxon>
        <taxon>Glomerellaceae</taxon>
        <taxon>Colletotrichum</taxon>
        <taxon>Colletotrichum boninense species complex</taxon>
    </lineage>
</organism>
<gene>
    <name evidence="2" type="ORF">CkaCkLH20_00132</name>
</gene>
<sequence>MSLGITQLWKARSHRTGVSGISLIPRGPPRWSRAPSAQLPLSCRWMHQVSDAAEISNPDKTTLPQGEENTDQTNDRTSHDAATNSADRPAAGEDATLQQARRTEETEQPESVDRVLNASSTREPPLSSSISDSSVPASGPNGLGSVFRRTGKRSPIQAGSDRDGRSAGNQSHTKPRGRPHQPNGELVARQRNSILVPPLVKYNLFRETMSGLNRHHRGVRRQLRLEAIRDIKGDPLPNWRTILDVLRRKTRPVRGRWQKHGRKIAISTKLAEVLLHHPDHTIWDISDRTRCHVELCTIKEGSPTRPRLLLSGDDEALEFAVDEVTQLARTHGSTTSIEGQMGSKMSQKDVPKGMSETNDDGGQVWDSFKPSQRPSNIPPFISRGKFERLPVPDEWTPRTLEKYIVAISNAKLLPGSAARLYGSGVAAKNAAFGLLLKTLDDPATSHALTTRTFKVALQAIENHGHSYRHYARDLFDIMLKRKVPLDTGVFNILLSGTDIVKDLGNFDNVLSMMIFHNCMPDIRTWVLVLQMVEDVTIRRHTIKLMYLSGLLTDPDAGKRVARALIVFDVRARQPTWTGLADFLRTEEAVYGKRWMSLSNMNKLLKELGRLGHLQDACQLLDTMFDSYSIRPSTLSIKIVVYHARLHRKTEWIIAALRVAHRHLIPLDEDIYHELFAFSQRMRRSNMMGLVWLAASVTHSTSWHMRRDVSRLTTLPGEPGIVGTAPRVKNPGGAAPIYTIPEFDKMRPTGLFSESRPRRGAAIQSLLADRYDEWTLEKPLHELLEAAWDVDNEIYNSHIKIVKQRQQQQQDAAAVDTADAVPPEREPIPQVTTTQGVPLLIRRKWYDENGKGTRRRRELAVPILHVTPGPVEAVQEPVEAVQETRQAEDQPLGERDEDIHVQQQSQCEDRL</sequence>
<name>A0A9P6IIQ1_9PEZI</name>
<feature type="compositionally biased region" description="Low complexity" evidence="1">
    <location>
        <begin position="869"/>
        <end position="882"/>
    </location>
</feature>
<accession>A0A9P6IIQ1</accession>
<dbReference type="RefSeq" id="XP_038751557.1">
    <property type="nucleotide sequence ID" value="XM_038882852.1"/>
</dbReference>
<reference evidence="2" key="2">
    <citation type="submission" date="2020-11" db="EMBL/GenBank/DDBJ databases">
        <title>Whole genome sequencing of Colletotrichum sp.</title>
        <authorList>
            <person name="Li H."/>
        </authorList>
    </citation>
    <scope>NUCLEOTIDE SEQUENCE</scope>
    <source>
        <strain evidence="2">CkLH20</strain>
    </source>
</reference>
<dbReference type="Proteomes" id="UP000781932">
    <property type="component" value="Unassembled WGS sequence"/>
</dbReference>
<feature type="region of interest" description="Disordered" evidence="1">
    <location>
        <begin position="869"/>
        <end position="910"/>
    </location>
</feature>
<evidence type="ECO:0000313" key="3">
    <source>
        <dbReference type="Proteomes" id="UP000781932"/>
    </source>
</evidence>
<dbReference type="OrthoDB" id="185373at2759"/>
<feature type="region of interest" description="Disordered" evidence="1">
    <location>
        <begin position="330"/>
        <end position="369"/>
    </location>
</feature>
<evidence type="ECO:0000313" key="2">
    <source>
        <dbReference type="EMBL" id="KAF9882096.1"/>
    </source>
</evidence>
<feature type="compositionally biased region" description="Basic and acidic residues" evidence="1">
    <location>
        <begin position="884"/>
        <end position="899"/>
    </location>
</feature>
<dbReference type="GeneID" id="62155926"/>
<dbReference type="AlphaFoldDB" id="A0A9P6IIQ1"/>
<feature type="region of interest" description="Disordered" evidence="1">
    <location>
        <begin position="14"/>
        <end position="35"/>
    </location>
</feature>
<dbReference type="EMBL" id="JAATWM020000001">
    <property type="protein sequence ID" value="KAF9882096.1"/>
    <property type="molecule type" value="Genomic_DNA"/>
</dbReference>
<keyword evidence="3" id="KW-1185">Reference proteome</keyword>